<accession>A0A060C966</accession>
<dbReference type="InterPro" id="IPR036278">
    <property type="entry name" value="Sialidase_sf"/>
</dbReference>
<organism evidence="1">
    <name type="scientific">uncultured Leptosphaeria</name>
    <dbReference type="NCBI Taxonomy" id="526459"/>
    <lineage>
        <taxon>Eukaryota</taxon>
        <taxon>Fungi</taxon>
        <taxon>Dikarya</taxon>
        <taxon>Ascomycota</taxon>
        <taxon>Pezizomycotina</taxon>
        <taxon>Dothideomycetes</taxon>
        <taxon>Pleosporomycetidae</taxon>
        <taxon>Pleosporales</taxon>
        <taxon>Pleosporineae</taxon>
        <taxon>Leptosphaeriaceae</taxon>
        <taxon>environmental samples</taxon>
    </lineage>
</organism>
<dbReference type="AlphaFoldDB" id="A0A060C966"/>
<dbReference type="EMBL" id="KF125867">
    <property type="protein sequence ID" value="AIA93203.1"/>
    <property type="molecule type" value="Genomic_DNA"/>
</dbReference>
<proteinExistence type="predicted"/>
<sequence>SSTVCDPVIVNPIVESHVTIHHGSVGEAPSMYTRLLVTAPDGPNAGVIFLTWELRLNVAADNGPSFPIYRSLDGGRTWEHLSDVADTHFRYGNRYQPVLYELPEPFAGLPQGTILLVGNAIPADASSTNLVIYASVDGGATWRFVSLVDAGGPAVYDWRRDAATTAVWEPDLLLA</sequence>
<dbReference type="PANTHER" id="PTHR38792:SF3">
    <property type="entry name" value="BNR_ASP-BOX REPEAT DOMAIN PROTEIN (AFU_ORTHOLOGUE AFUA_7G06430)-RELATED"/>
    <property type="match status" value="1"/>
</dbReference>
<name>A0A060C966_9PLEO</name>
<dbReference type="SUPFAM" id="SSF50939">
    <property type="entry name" value="Sialidases"/>
    <property type="match status" value="1"/>
</dbReference>
<reference evidence="1" key="1">
    <citation type="journal article" date="2013" name="Environ. Microbiol.">
        <title>Seasonally variable intestinal metagenomes of the red palm weevil (Rhynchophorus ferrugineus).</title>
        <authorList>
            <person name="Jia S."/>
            <person name="Zhang X."/>
            <person name="Zhang G."/>
            <person name="Yin A."/>
            <person name="Zhang S."/>
            <person name="Li F."/>
            <person name="Wang L."/>
            <person name="Zhao D."/>
            <person name="Yun Q."/>
            <person name="Tala"/>
            <person name="Wang J."/>
            <person name="Sun G."/>
            <person name="Baabdullah M."/>
            <person name="Yu X."/>
            <person name="Hu S."/>
            <person name="Al-Mssallem I.S."/>
            <person name="Yu J."/>
        </authorList>
    </citation>
    <scope>NUCLEOTIDE SEQUENCE</scope>
</reference>
<evidence type="ECO:0000313" key="1">
    <source>
        <dbReference type="EMBL" id="AIA93203.1"/>
    </source>
</evidence>
<dbReference type="PANTHER" id="PTHR38792">
    <property type="entry name" value="BNR/ASP-BOX REPEAT DOMAIN PROTEIN (AFU_ORTHOLOGUE AFUA_7G06430)-RELATED"/>
    <property type="match status" value="1"/>
</dbReference>
<protein>
    <submittedName>
        <fullName evidence="1">CAZy families GH93 protein</fullName>
    </submittedName>
</protein>
<dbReference type="Gene3D" id="2.120.10.10">
    <property type="match status" value="1"/>
</dbReference>
<feature type="non-terminal residue" evidence="1">
    <location>
        <position position="175"/>
    </location>
</feature>
<feature type="non-terminal residue" evidence="1">
    <location>
        <position position="1"/>
    </location>
</feature>
<dbReference type="CDD" id="cd15482">
    <property type="entry name" value="Sialidase_non-viral"/>
    <property type="match status" value="1"/>
</dbReference>